<dbReference type="RefSeq" id="WP_010408806.1">
    <property type="nucleotide sequence ID" value="NZ_JAWXXV010000002.1"/>
</dbReference>
<organism evidence="1 2">
    <name type="scientific">Sphingomonas echinoides</name>
    <dbReference type="NCBI Taxonomy" id="59803"/>
    <lineage>
        <taxon>Bacteria</taxon>
        <taxon>Pseudomonadati</taxon>
        <taxon>Pseudomonadota</taxon>
        <taxon>Alphaproteobacteria</taxon>
        <taxon>Sphingomonadales</taxon>
        <taxon>Sphingomonadaceae</taxon>
        <taxon>Sphingomonas</taxon>
    </lineage>
</organism>
<dbReference type="EMBL" id="JAWXXV010000002">
    <property type="protein sequence ID" value="MDX5986481.1"/>
    <property type="molecule type" value="Genomic_DNA"/>
</dbReference>
<reference evidence="1 2" key="1">
    <citation type="submission" date="2023-11" db="EMBL/GenBank/DDBJ databases">
        <title>MicrobeMod: A computational toolkit for identifying prokaryotic methylation and restriction-modification with nanopore sequencing.</title>
        <authorList>
            <person name="Crits-Christoph A."/>
            <person name="Kang S.C."/>
            <person name="Lee H."/>
            <person name="Ostrov N."/>
        </authorList>
    </citation>
    <scope>NUCLEOTIDE SEQUENCE [LARGE SCALE GENOMIC DNA]</scope>
    <source>
        <strain evidence="1 2">ATCC 14820</strain>
    </source>
</reference>
<protein>
    <submittedName>
        <fullName evidence="1">Uncharacterized protein</fullName>
    </submittedName>
</protein>
<keyword evidence="2" id="KW-1185">Reference proteome</keyword>
<evidence type="ECO:0000313" key="2">
    <source>
        <dbReference type="Proteomes" id="UP001279660"/>
    </source>
</evidence>
<gene>
    <name evidence="1" type="ORF">SIL82_19660</name>
</gene>
<accession>A0ABU4PQR0</accession>
<evidence type="ECO:0000313" key="1">
    <source>
        <dbReference type="EMBL" id="MDX5986481.1"/>
    </source>
</evidence>
<comment type="caution">
    <text evidence="1">The sequence shown here is derived from an EMBL/GenBank/DDBJ whole genome shotgun (WGS) entry which is preliminary data.</text>
</comment>
<name>A0ABU4PQR0_9SPHN</name>
<sequence>METPDDCEAAAIERELGYCESRAHAEKRAARLSRSVEAVIAHRRLADAYDSRAQRLQCRVENHLYPAKE</sequence>
<proteinExistence type="predicted"/>
<dbReference type="Proteomes" id="UP001279660">
    <property type="component" value="Unassembled WGS sequence"/>
</dbReference>